<keyword evidence="7" id="KW-0067">ATP-binding</keyword>
<evidence type="ECO:0000256" key="8">
    <source>
        <dbReference type="ARBA" id="ARBA00022917"/>
    </source>
</evidence>
<evidence type="ECO:0000256" key="6">
    <source>
        <dbReference type="ARBA" id="ARBA00022741"/>
    </source>
</evidence>
<keyword evidence="6" id="KW-0547">Nucleotide-binding</keyword>
<evidence type="ECO:0000256" key="1">
    <source>
        <dbReference type="ARBA" id="ARBA00004496"/>
    </source>
</evidence>
<dbReference type="InterPro" id="IPR015866">
    <property type="entry name" value="Ser-tRNA-synth_1_N"/>
</dbReference>
<dbReference type="GO" id="GO:0004828">
    <property type="term" value="F:serine-tRNA ligase activity"/>
    <property type="evidence" value="ECO:0007669"/>
    <property type="project" value="UniProtKB-EC"/>
</dbReference>
<dbReference type="PRINTS" id="PR00981">
    <property type="entry name" value="TRNASYNTHSER"/>
</dbReference>
<evidence type="ECO:0000256" key="12">
    <source>
        <dbReference type="ARBA" id="ARBA00048823"/>
    </source>
</evidence>
<dbReference type="GO" id="GO:0005524">
    <property type="term" value="F:ATP binding"/>
    <property type="evidence" value="ECO:0007669"/>
    <property type="project" value="UniProtKB-KW"/>
</dbReference>
<sequence length="569" mass="65492">MVLDIDTLRPEKGGDPDKVRKNQKLRFKDEKIVDSIVQMDEDWRKARHEADNWNKLKNMASKVIGEKMKLTKKSSPKSIFPFDVTHQLSINVYLTHNSYVAGYYPSSLDNELLLTVKQKPIHDAHIHLKRWFRHMHSYSEAERLLFPKKETVGDDESLSRSLISNLIKMKKEDFDSLKVVQIKKIRVLIDEAMVKNNELLAQLAKKRDDSLRELGNWLHPSVPISNDEDKDNRTEKTFGDITTKKKYSHVDLIHMIGGMDAERGTVTSGGRGYYLTGPAVFLQQALIQLALQVLHKKSYYPLYTPFFMKKEIMQEVAQLSQFDEELYKVTGKGSENVEDKNIEEKYLIATSEQPIAAFHRDEWVNEKSLPIKYAGISTCFRQEVGSHGRDTRGIFRVHQFEKVEQFVITSPHDNKSWETFDEMIANAEEFYQLLNIPYRLVCIVSGALNNAAAKKIDLEAWFAGGGAFRELVSCSNCLDYQARRLRVRYGQTKKMNQATEYCHMLNATMCAVTRVICAVLESHQTDTCVKVPEAINPGCLKAIVTKFHLLILLQLMKLNLRKVKSKRRV</sequence>
<evidence type="ECO:0000259" key="13">
    <source>
        <dbReference type="PROSITE" id="PS50862"/>
    </source>
</evidence>
<evidence type="ECO:0000256" key="4">
    <source>
        <dbReference type="ARBA" id="ARBA00022490"/>
    </source>
</evidence>
<dbReference type="InterPro" id="IPR033729">
    <property type="entry name" value="SerRS_core"/>
</dbReference>
<feature type="domain" description="Aminoacyl-transfer RNA synthetases class-II family profile" evidence="13">
    <location>
        <begin position="282"/>
        <end position="532"/>
    </location>
</feature>
<dbReference type="EC" id="6.1.1.11" evidence="3"/>
<dbReference type="SUPFAM" id="SSF46589">
    <property type="entry name" value="tRNA-binding arm"/>
    <property type="match status" value="1"/>
</dbReference>
<accession>A0A7R8CIQ3</accession>
<dbReference type="PANTHER" id="PTHR11778">
    <property type="entry name" value="SERYL-TRNA SYNTHETASE"/>
    <property type="match status" value="1"/>
</dbReference>
<dbReference type="Gene3D" id="1.10.287.40">
    <property type="entry name" value="Serine-tRNA synthetase, tRNA binding domain"/>
    <property type="match status" value="1"/>
</dbReference>
<dbReference type="Gene3D" id="3.30.930.10">
    <property type="entry name" value="Bira Bifunctional Protein, Domain 2"/>
    <property type="match status" value="1"/>
</dbReference>
<evidence type="ECO:0000256" key="7">
    <source>
        <dbReference type="ARBA" id="ARBA00022840"/>
    </source>
</evidence>
<gene>
    <name evidence="14" type="ORF">LSAA_5461</name>
</gene>
<comment type="similarity">
    <text evidence="2">Belongs to the class-II aminoacyl-tRNA synthetase family. Type-1 seryl-tRNA synthetase subfamily.</text>
</comment>
<reference evidence="14" key="1">
    <citation type="submission" date="2021-02" db="EMBL/GenBank/DDBJ databases">
        <authorList>
            <person name="Bekaert M."/>
        </authorList>
    </citation>
    <scope>NUCLEOTIDE SEQUENCE</scope>
    <source>
        <strain evidence="14">IoA-00</strain>
    </source>
</reference>
<keyword evidence="9" id="KW-0030">Aminoacyl-tRNA synthetase</keyword>
<evidence type="ECO:0000256" key="3">
    <source>
        <dbReference type="ARBA" id="ARBA00012840"/>
    </source>
</evidence>
<protein>
    <recommendedName>
        <fullName evidence="3">serine--tRNA ligase</fullName>
        <ecNumber evidence="3">6.1.1.11</ecNumber>
    </recommendedName>
    <alternativeName>
        <fullName evidence="10">Seryl-tRNA synthetase</fullName>
    </alternativeName>
</protein>
<evidence type="ECO:0000256" key="9">
    <source>
        <dbReference type="ARBA" id="ARBA00023146"/>
    </source>
</evidence>
<dbReference type="SMR" id="A0A7R8CIQ3"/>
<keyword evidence="8" id="KW-0648">Protein biosynthesis</keyword>
<evidence type="ECO:0000313" key="15">
    <source>
        <dbReference type="Proteomes" id="UP000675881"/>
    </source>
</evidence>
<comment type="subcellular location">
    <subcellularLocation>
        <location evidence="1">Cytoplasm</location>
    </subcellularLocation>
</comment>
<dbReference type="Pfam" id="PF02403">
    <property type="entry name" value="Seryl_tRNA_N"/>
    <property type="match status" value="1"/>
</dbReference>
<dbReference type="AlphaFoldDB" id="A0A7R8CIQ3"/>
<dbReference type="SUPFAM" id="SSF55681">
    <property type="entry name" value="Class II aaRS and biotin synthetases"/>
    <property type="match status" value="1"/>
</dbReference>
<dbReference type="EMBL" id="HG994593">
    <property type="protein sequence ID" value="CAF2835620.1"/>
    <property type="molecule type" value="Genomic_DNA"/>
</dbReference>
<proteinExistence type="inferred from homology"/>
<dbReference type="FunFam" id="3.30.930.10:FF:000027">
    <property type="entry name" value="Serine--tRNA ligase, cytoplasmic"/>
    <property type="match status" value="1"/>
</dbReference>
<dbReference type="Proteomes" id="UP000675881">
    <property type="component" value="Chromosome 14"/>
</dbReference>
<name>A0A7R8CIQ3_LEPSM</name>
<evidence type="ECO:0000256" key="2">
    <source>
        <dbReference type="ARBA" id="ARBA00010728"/>
    </source>
</evidence>
<dbReference type="PROSITE" id="PS50862">
    <property type="entry name" value="AA_TRNA_LIGASE_II"/>
    <property type="match status" value="1"/>
</dbReference>
<keyword evidence="15" id="KW-1185">Reference proteome</keyword>
<keyword evidence="4" id="KW-0963">Cytoplasm</keyword>
<dbReference type="InterPro" id="IPR042103">
    <property type="entry name" value="SerRS_1_N_sf"/>
</dbReference>
<organism evidence="14 15">
    <name type="scientific">Lepeophtheirus salmonis</name>
    <name type="common">Salmon louse</name>
    <name type="synonym">Caligus salmonis</name>
    <dbReference type="NCBI Taxonomy" id="72036"/>
    <lineage>
        <taxon>Eukaryota</taxon>
        <taxon>Metazoa</taxon>
        <taxon>Ecdysozoa</taxon>
        <taxon>Arthropoda</taxon>
        <taxon>Crustacea</taxon>
        <taxon>Multicrustacea</taxon>
        <taxon>Hexanauplia</taxon>
        <taxon>Copepoda</taxon>
        <taxon>Siphonostomatoida</taxon>
        <taxon>Caligidae</taxon>
        <taxon>Lepeophtheirus</taxon>
    </lineage>
</organism>
<comment type="catalytic activity">
    <reaction evidence="12">
        <text>tRNA(Ser) + L-serine + ATP = L-seryl-tRNA(Ser) + AMP + diphosphate + H(+)</text>
        <dbReference type="Rhea" id="RHEA:12292"/>
        <dbReference type="Rhea" id="RHEA-COMP:9669"/>
        <dbReference type="Rhea" id="RHEA-COMP:9703"/>
        <dbReference type="ChEBI" id="CHEBI:15378"/>
        <dbReference type="ChEBI" id="CHEBI:30616"/>
        <dbReference type="ChEBI" id="CHEBI:33019"/>
        <dbReference type="ChEBI" id="CHEBI:33384"/>
        <dbReference type="ChEBI" id="CHEBI:78442"/>
        <dbReference type="ChEBI" id="CHEBI:78533"/>
        <dbReference type="ChEBI" id="CHEBI:456215"/>
        <dbReference type="EC" id="6.1.1.11"/>
    </reaction>
</comment>
<dbReference type="FunFam" id="1.10.287.40:FF:000002">
    <property type="entry name" value="Serine--tRNA ligase, cytoplasmic"/>
    <property type="match status" value="1"/>
</dbReference>
<dbReference type="OrthoDB" id="10264585at2759"/>
<evidence type="ECO:0000256" key="11">
    <source>
        <dbReference type="ARBA" id="ARBA00047929"/>
    </source>
</evidence>
<evidence type="ECO:0000256" key="10">
    <source>
        <dbReference type="ARBA" id="ARBA00031113"/>
    </source>
</evidence>
<dbReference type="InterPro" id="IPR002314">
    <property type="entry name" value="aa-tRNA-synt_IIb"/>
</dbReference>
<dbReference type="GO" id="GO:0006434">
    <property type="term" value="P:seryl-tRNA aminoacylation"/>
    <property type="evidence" value="ECO:0007669"/>
    <property type="project" value="InterPro"/>
</dbReference>
<dbReference type="InterPro" id="IPR010978">
    <property type="entry name" value="tRNA-bd_arm"/>
</dbReference>
<dbReference type="GO" id="GO:0005737">
    <property type="term" value="C:cytoplasm"/>
    <property type="evidence" value="ECO:0007669"/>
    <property type="project" value="UniProtKB-SubCell"/>
</dbReference>
<dbReference type="NCBIfam" id="TIGR00414">
    <property type="entry name" value="serS"/>
    <property type="match status" value="1"/>
</dbReference>
<comment type="catalytic activity">
    <reaction evidence="11">
        <text>tRNA(Sec) + L-serine + ATP = L-seryl-tRNA(Sec) + AMP + diphosphate + H(+)</text>
        <dbReference type="Rhea" id="RHEA:42580"/>
        <dbReference type="Rhea" id="RHEA-COMP:9742"/>
        <dbReference type="Rhea" id="RHEA-COMP:10128"/>
        <dbReference type="ChEBI" id="CHEBI:15378"/>
        <dbReference type="ChEBI" id="CHEBI:30616"/>
        <dbReference type="ChEBI" id="CHEBI:33019"/>
        <dbReference type="ChEBI" id="CHEBI:33384"/>
        <dbReference type="ChEBI" id="CHEBI:78442"/>
        <dbReference type="ChEBI" id="CHEBI:78533"/>
        <dbReference type="ChEBI" id="CHEBI:456215"/>
        <dbReference type="EC" id="6.1.1.11"/>
    </reaction>
</comment>
<dbReference type="CDD" id="cd00770">
    <property type="entry name" value="SerRS_core"/>
    <property type="match status" value="1"/>
</dbReference>
<dbReference type="Pfam" id="PF00587">
    <property type="entry name" value="tRNA-synt_2b"/>
    <property type="match status" value="1"/>
</dbReference>
<evidence type="ECO:0000313" key="14">
    <source>
        <dbReference type="EMBL" id="CAF2835620.1"/>
    </source>
</evidence>
<dbReference type="InterPro" id="IPR006195">
    <property type="entry name" value="aa-tRNA-synth_II"/>
</dbReference>
<keyword evidence="5 14" id="KW-0436">Ligase</keyword>
<evidence type="ECO:0000256" key="5">
    <source>
        <dbReference type="ARBA" id="ARBA00022598"/>
    </source>
</evidence>
<dbReference type="InterPro" id="IPR045864">
    <property type="entry name" value="aa-tRNA-synth_II/BPL/LPL"/>
</dbReference>
<dbReference type="InterPro" id="IPR002317">
    <property type="entry name" value="Ser-tRNA-ligase_type_1"/>
</dbReference>